<keyword evidence="2" id="KW-0479">Metal-binding</keyword>
<dbReference type="STRING" id="341454.A0A4S2MRY2"/>
<evidence type="ECO:0000256" key="6">
    <source>
        <dbReference type="ARBA" id="ARBA00023163"/>
    </source>
</evidence>
<dbReference type="GO" id="GO:0005507">
    <property type="term" value="F:copper ion binding"/>
    <property type="evidence" value="ECO:0007669"/>
    <property type="project" value="InterPro"/>
</dbReference>
<dbReference type="FunCoup" id="A0A4S2MRY2">
    <property type="interactions" value="388"/>
</dbReference>
<protein>
    <submittedName>
        <fullName evidence="10">Copper-fist-domain-containing protein</fullName>
    </submittedName>
</protein>
<accession>A0A4S2MRY2</accession>
<evidence type="ECO:0000256" key="4">
    <source>
        <dbReference type="ARBA" id="ARBA00023008"/>
    </source>
</evidence>
<comment type="subcellular location">
    <subcellularLocation>
        <location evidence="1">Nucleus</location>
    </subcellularLocation>
</comment>
<dbReference type="GO" id="GO:0000978">
    <property type="term" value="F:RNA polymerase II cis-regulatory region sequence-specific DNA binding"/>
    <property type="evidence" value="ECO:0007669"/>
    <property type="project" value="TreeGrafter"/>
</dbReference>
<feature type="region of interest" description="Disordered" evidence="8">
    <location>
        <begin position="71"/>
        <end position="119"/>
    </location>
</feature>
<dbReference type="InParanoid" id="A0A4S2MRY2"/>
<dbReference type="SMART" id="SM00412">
    <property type="entry name" value="Cu_FIST"/>
    <property type="match status" value="1"/>
</dbReference>
<feature type="domain" description="Copper-fist" evidence="9">
    <location>
        <begin position="1"/>
        <end position="39"/>
    </location>
</feature>
<evidence type="ECO:0000256" key="7">
    <source>
        <dbReference type="ARBA" id="ARBA00023242"/>
    </source>
</evidence>
<feature type="compositionally biased region" description="Basic and acidic residues" evidence="8">
    <location>
        <begin position="73"/>
        <end position="86"/>
    </location>
</feature>
<dbReference type="PANTHER" id="PTHR28088:SF5">
    <property type="entry name" value="TRANSCRIPTIONAL ACTIVATOR HAA1-RELATED"/>
    <property type="match status" value="1"/>
</dbReference>
<dbReference type="SUPFAM" id="SSF57879">
    <property type="entry name" value="Zinc domain conserved in yeast copper-regulated transcription factors"/>
    <property type="match status" value="1"/>
</dbReference>
<evidence type="ECO:0000313" key="10">
    <source>
        <dbReference type="EMBL" id="TGZ78188.1"/>
    </source>
</evidence>
<keyword evidence="4" id="KW-0186">Copper</keyword>
<organism evidence="10 11">
    <name type="scientific">Ascodesmis nigricans</name>
    <dbReference type="NCBI Taxonomy" id="341454"/>
    <lineage>
        <taxon>Eukaryota</taxon>
        <taxon>Fungi</taxon>
        <taxon>Dikarya</taxon>
        <taxon>Ascomycota</taxon>
        <taxon>Pezizomycotina</taxon>
        <taxon>Pezizomycetes</taxon>
        <taxon>Pezizales</taxon>
        <taxon>Ascodesmidaceae</taxon>
        <taxon>Ascodesmis</taxon>
    </lineage>
</organism>
<dbReference type="Gene3D" id="3.90.430.10">
    <property type="entry name" value="Copper fist DNA-binding domain"/>
    <property type="match status" value="1"/>
</dbReference>
<evidence type="ECO:0000256" key="5">
    <source>
        <dbReference type="ARBA" id="ARBA00023015"/>
    </source>
</evidence>
<feature type="compositionally biased region" description="Polar residues" evidence="8">
    <location>
        <begin position="103"/>
        <end position="113"/>
    </location>
</feature>
<evidence type="ECO:0000313" key="11">
    <source>
        <dbReference type="Proteomes" id="UP000298138"/>
    </source>
</evidence>
<dbReference type="OrthoDB" id="5600085at2759"/>
<dbReference type="GO" id="GO:0005634">
    <property type="term" value="C:nucleus"/>
    <property type="evidence" value="ECO:0007669"/>
    <property type="project" value="UniProtKB-SubCell"/>
</dbReference>
<dbReference type="InterPro" id="IPR051763">
    <property type="entry name" value="Copper_Homeo_Regul"/>
</dbReference>
<evidence type="ECO:0000256" key="3">
    <source>
        <dbReference type="ARBA" id="ARBA00022833"/>
    </source>
</evidence>
<gene>
    <name evidence="10" type="ORF">EX30DRAFT_310250</name>
</gene>
<dbReference type="EMBL" id="ML220144">
    <property type="protein sequence ID" value="TGZ78188.1"/>
    <property type="molecule type" value="Genomic_DNA"/>
</dbReference>
<dbReference type="InterPro" id="IPR001083">
    <property type="entry name" value="Cu_fist_DNA-bd_dom"/>
</dbReference>
<evidence type="ECO:0000256" key="8">
    <source>
        <dbReference type="SAM" id="MobiDB-lite"/>
    </source>
</evidence>
<dbReference type="SMART" id="SM01090">
    <property type="entry name" value="Copper-fist"/>
    <property type="match status" value="1"/>
</dbReference>
<keyword evidence="5" id="KW-0805">Transcription regulation</keyword>
<dbReference type="PRINTS" id="PR00617">
    <property type="entry name" value="COPPERFIST"/>
</dbReference>
<evidence type="ECO:0000259" key="9">
    <source>
        <dbReference type="PROSITE" id="PS50073"/>
    </source>
</evidence>
<reference evidence="10 11" key="1">
    <citation type="submission" date="2019-04" db="EMBL/GenBank/DDBJ databases">
        <title>Comparative genomics and transcriptomics to analyze fruiting body development in filamentous ascomycetes.</title>
        <authorList>
            <consortium name="DOE Joint Genome Institute"/>
            <person name="Lutkenhaus R."/>
            <person name="Traeger S."/>
            <person name="Breuer J."/>
            <person name="Kuo A."/>
            <person name="Lipzen A."/>
            <person name="Pangilinan J."/>
            <person name="Dilworth D."/>
            <person name="Sandor L."/>
            <person name="Poggeler S."/>
            <person name="Barry K."/>
            <person name="Grigoriev I.V."/>
            <person name="Nowrousian M."/>
        </authorList>
    </citation>
    <scope>NUCLEOTIDE SEQUENCE [LARGE SCALE GENOMIC DNA]</scope>
    <source>
        <strain evidence="10 11">CBS 389.68</strain>
    </source>
</reference>
<keyword evidence="6" id="KW-0804">Transcription</keyword>
<dbReference type="PANTHER" id="PTHR28088">
    <property type="entry name" value="TRANSCRIPTIONAL ACTIVATOR HAA1-RELATED"/>
    <property type="match status" value="1"/>
</dbReference>
<dbReference type="PROSITE" id="PS50073">
    <property type="entry name" value="COPPER_FIST_2"/>
    <property type="match status" value="1"/>
</dbReference>
<dbReference type="InterPro" id="IPR036395">
    <property type="entry name" value="Cu_fist_DNA-bd_dom_sf"/>
</dbReference>
<sequence>MLIDGKKMACEACIRGHRVSGCQHRDRKLVEIAKKGRPVTQCQHCRSLRKSRSTHVKCECSALAAAKKARAQLKSEGEHKAGEKRAAGSQHADVAPPAAATTEVGSGSKSELSWPSDPG</sequence>
<dbReference type="FunFam" id="3.90.430.10:FF:000001">
    <property type="entry name" value="Copper fist DNA-binding protein"/>
    <property type="match status" value="1"/>
</dbReference>
<proteinExistence type="predicted"/>
<evidence type="ECO:0000256" key="2">
    <source>
        <dbReference type="ARBA" id="ARBA00022723"/>
    </source>
</evidence>
<dbReference type="GO" id="GO:0006878">
    <property type="term" value="P:intracellular copper ion homeostasis"/>
    <property type="evidence" value="ECO:0007669"/>
    <property type="project" value="TreeGrafter"/>
</dbReference>
<name>A0A4S2MRY2_9PEZI</name>
<dbReference type="Pfam" id="PF00649">
    <property type="entry name" value="Copper-fist"/>
    <property type="match status" value="1"/>
</dbReference>
<dbReference type="AlphaFoldDB" id="A0A4S2MRY2"/>
<evidence type="ECO:0000256" key="1">
    <source>
        <dbReference type="ARBA" id="ARBA00004123"/>
    </source>
</evidence>
<dbReference type="GO" id="GO:0000981">
    <property type="term" value="F:DNA-binding transcription factor activity, RNA polymerase II-specific"/>
    <property type="evidence" value="ECO:0007669"/>
    <property type="project" value="TreeGrafter"/>
</dbReference>
<dbReference type="Proteomes" id="UP000298138">
    <property type="component" value="Unassembled WGS sequence"/>
</dbReference>
<keyword evidence="11" id="KW-1185">Reference proteome</keyword>
<keyword evidence="7" id="KW-0539">Nucleus</keyword>
<dbReference type="GO" id="GO:0006879">
    <property type="term" value="P:intracellular iron ion homeostasis"/>
    <property type="evidence" value="ECO:0007669"/>
    <property type="project" value="TreeGrafter"/>
</dbReference>
<keyword evidence="3" id="KW-0862">Zinc</keyword>
<dbReference type="GO" id="GO:0045944">
    <property type="term" value="P:positive regulation of transcription by RNA polymerase II"/>
    <property type="evidence" value="ECO:0007669"/>
    <property type="project" value="TreeGrafter"/>
</dbReference>